<accession>A0AC35FBP8</accession>
<name>A0AC35FBP8_9BILA</name>
<reference evidence="2" key="1">
    <citation type="submission" date="2022-11" db="UniProtKB">
        <authorList>
            <consortium name="WormBaseParasite"/>
        </authorList>
    </citation>
    <scope>IDENTIFICATION</scope>
</reference>
<sequence>MGINMIPINIIAKGKDCYYYNVKIHSAHAKACTNPTYQFQPFMTIVGCPENNEFDLKEINRMNKIINACPTMKPNETQWKYETHIIFTTNFCGQFLRGLKLENGKYVPKEIELRTITMEDFEMTGMSNVSIYHGCGFNPAQNLTLCTCFAAFGECDNLYHVGKVHLLRYLPFKD</sequence>
<dbReference type="Proteomes" id="UP000887580">
    <property type="component" value="Unplaced"/>
</dbReference>
<organism evidence="1 2">
    <name type="scientific">Panagrolaimus sp. PS1159</name>
    <dbReference type="NCBI Taxonomy" id="55785"/>
    <lineage>
        <taxon>Eukaryota</taxon>
        <taxon>Metazoa</taxon>
        <taxon>Ecdysozoa</taxon>
        <taxon>Nematoda</taxon>
        <taxon>Chromadorea</taxon>
        <taxon>Rhabditida</taxon>
        <taxon>Tylenchina</taxon>
        <taxon>Panagrolaimomorpha</taxon>
        <taxon>Panagrolaimoidea</taxon>
        <taxon>Panagrolaimidae</taxon>
        <taxon>Panagrolaimus</taxon>
    </lineage>
</organism>
<dbReference type="WBParaSite" id="PS1159_v2.g15679.t1">
    <property type="protein sequence ID" value="PS1159_v2.g15679.t1"/>
    <property type="gene ID" value="PS1159_v2.g15679"/>
</dbReference>
<evidence type="ECO:0000313" key="1">
    <source>
        <dbReference type="Proteomes" id="UP000887580"/>
    </source>
</evidence>
<protein>
    <submittedName>
        <fullName evidence="2">Uncharacterized protein</fullName>
    </submittedName>
</protein>
<evidence type="ECO:0000313" key="2">
    <source>
        <dbReference type="WBParaSite" id="PS1159_v2.g15679.t1"/>
    </source>
</evidence>
<proteinExistence type="predicted"/>